<sequence length="86" mass="10245">MGNENMQEYEDNLRDLPSFGIYQELNKEEVSTSNDNYCNILVTEKDDVKKLCKKVARNLIKLKDVKLMKNEIHGNRCLFFNFWTHE</sequence>
<proteinExistence type="predicted"/>
<dbReference type="Proteomes" id="UP000078555">
    <property type="component" value="Unassembled WGS sequence"/>
</dbReference>
<dbReference type="Pfam" id="PF05795">
    <property type="entry name" value="Plasmodium_Vir"/>
    <property type="match status" value="1"/>
</dbReference>
<accession>A0A1A8YYV9</accession>
<dbReference type="InterPro" id="IPR008780">
    <property type="entry name" value="Plasmodium_Vir"/>
</dbReference>
<reference evidence="1" key="1">
    <citation type="submission" date="2016-05" db="EMBL/GenBank/DDBJ databases">
        <authorList>
            <person name="Lavstsen T."/>
            <person name="Jespersen J.S."/>
        </authorList>
    </citation>
    <scope>NUCLEOTIDE SEQUENCE [LARGE SCALE GENOMIC DNA]</scope>
</reference>
<evidence type="ECO:0000313" key="2">
    <source>
        <dbReference type="EMBL" id="SBT37226.1"/>
    </source>
</evidence>
<evidence type="ECO:0000313" key="3">
    <source>
        <dbReference type="Proteomes" id="UP000078550"/>
    </source>
</evidence>
<evidence type="ECO:0000313" key="1">
    <source>
        <dbReference type="EMBL" id="SBT36769.1"/>
    </source>
</evidence>
<dbReference type="EMBL" id="FLRE01000128">
    <property type="protein sequence ID" value="SBT37226.1"/>
    <property type="molecule type" value="Genomic_DNA"/>
</dbReference>
<dbReference type="AlphaFoldDB" id="A0A1A8YYV9"/>
<dbReference type="EMBL" id="FLRD01000100">
    <property type="protein sequence ID" value="SBT36769.1"/>
    <property type="molecule type" value="Genomic_DNA"/>
</dbReference>
<protein>
    <submittedName>
        <fullName evidence="1">PIR Superfamily Protein</fullName>
    </submittedName>
</protein>
<organism evidence="1 4">
    <name type="scientific">Plasmodium ovale wallikeri</name>
    <dbReference type="NCBI Taxonomy" id="864142"/>
    <lineage>
        <taxon>Eukaryota</taxon>
        <taxon>Sar</taxon>
        <taxon>Alveolata</taxon>
        <taxon>Apicomplexa</taxon>
        <taxon>Aconoidasida</taxon>
        <taxon>Haemosporida</taxon>
        <taxon>Plasmodiidae</taxon>
        <taxon>Plasmodium</taxon>
        <taxon>Plasmodium (Plasmodium)</taxon>
    </lineage>
</organism>
<dbReference type="Proteomes" id="UP000078550">
    <property type="component" value="Unassembled WGS sequence"/>
</dbReference>
<reference evidence="3 4" key="2">
    <citation type="submission" date="2016-05" db="EMBL/GenBank/DDBJ databases">
        <authorList>
            <person name="Naeem Raeece"/>
        </authorList>
    </citation>
    <scope>NUCLEOTIDE SEQUENCE [LARGE SCALE GENOMIC DNA]</scope>
</reference>
<name>A0A1A8YYV9_PLAOA</name>
<evidence type="ECO:0000313" key="4">
    <source>
        <dbReference type="Proteomes" id="UP000078555"/>
    </source>
</evidence>
<keyword evidence="4" id="KW-1185">Reference proteome</keyword>
<gene>
    <name evidence="1" type="ORF">POVWA1_034130</name>
    <name evidence="2" type="ORF">POVWA2_033270</name>
</gene>